<dbReference type="PROSITE" id="PS51257">
    <property type="entry name" value="PROKAR_LIPOPROTEIN"/>
    <property type="match status" value="1"/>
</dbReference>
<dbReference type="AlphaFoldDB" id="A0A2S8FIZ9"/>
<evidence type="ECO:0000313" key="3">
    <source>
        <dbReference type="Proteomes" id="UP000238322"/>
    </source>
</evidence>
<dbReference type="Proteomes" id="UP000238322">
    <property type="component" value="Unassembled WGS sequence"/>
</dbReference>
<feature type="domain" description="DUF1559" evidence="1">
    <location>
        <begin position="46"/>
        <end position="117"/>
    </location>
</feature>
<dbReference type="EMBL" id="PUHY01000012">
    <property type="protein sequence ID" value="PQO32131.1"/>
    <property type="molecule type" value="Genomic_DNA"/>
</dbReference>
<dbReference type="OrthoDB" id="290496at2"/>
<sequence>MRFVIPVLIAVFVSVLAFGCRDYVTLPDVCCARPPEKISPESIRRKRMTNIVQALRAYNDEFGTLPPAYTRDEKGQPLTSWRVLILPQLGHHAIYAEYDQSQPWDSPANVAWSQKTPTPYFDPFLKDAEPGMTSFVGIVLEEKLPSRCGVFGESTLPEELASEALIVENLAQPVIWSQPVDLSPEDVLAWQSSDSDDSPYLNVGLANGRTWQFTNENRHLLAEVLQLGGGLTAW</sequence>
<proteinExistence type="predicted"/>
<comment type="caution">
    <text evidence="2">The sequence shown here is derived from an EMBL/GenBank/DDBJ whole genome shotgun (WGS) entry which is preliminary data.</text>
</comment>
<gene>
    <name evidence="2" type="ORF">C5Y83_18000</name>
</gene>
<reference evidence="2 3" key="1">
    <citation type="submission" date="2018-02" db="EMBL/GenBank/DDBJ databases">
        <title>Comparative genomes isolates from brazilian mangrove.</title>
        <authorList>
            <person name="Araujo J.E."/>
            <person name="Taketani R.G."/>
            <person name="Silva M.C.P."/>
            <person name="Loureco M.V."/>
            <person name="Andreote F.D."/>
        </authorList>
    </citation>
    <scope>NUCLEOTIDE SEQUENCE [LARGE SCALE GENOMIC DNA]</scope>
    <source>
        <strain evidence="2 3">Hex-1 MGV</strain>
    </source>
</reference>
<evidence type="ECO:0000259" key="1">
    <source>
        <dbReference type="Pfam" id="PF07596"/>
    </source>
</evidence>
<dbReference type="Pfam" id="PF07596">
    <property type="entry name" value="SBP_bac_10"/>
    <property type="match status" value="1"/>
</dbReference>
<organism evidence="2 3">
    <name type="scientific">Blastopirellula marina</name>
    <dbReference type="NCBI Taxonomy" id="124"/>
    <lineage>
        <taxon>Bacteria</taxon>
        <taxon>Pseudomonadati</taxon>
        <taxon>Planctomycetota</taxon>
        <taxon>Planctomycetia</taxon>
        <taxon>Pirellulales</taxon>
        <taxon>Pirellulaceae</taxon>
        <taxon>Blastopirellula</taxon>
    </lineage>
</organism>
<dbReference type="RefSeq" id="WP_105331143.1">
    <property type="nucleotide sequence ID" value="NZ_PUHY01000012.1"/>
</dbReference>
<protein>
    <recommendedName>
        <fullName evidence="1">DUF1559 domain-containing protein</fullName>
    </recommendedName>
</protein>
<evidence type="ECO:0000313" key="2">
    <source>
        <dbReference type="EMBL" id="PQO32131.1"/>
    </source>
</evidence>
<dbReference type="InterPro" id="IPR011453">
    <property type="entry name" value="DUF1559"/>
</dbReference>
<accession>A0A2S8FIZ9</accession>
<name>A0A2S8FIZ9_9BACT</name>